<feature type="binding site" evidence="10">
    <location>
        <begin position="289"/>
        <end position="290"/>
    </location>
    <ligand>
        <name>NAD(+)</name>
        <dbReference type="ChEBI" id="CHEBI:57540"/>
    </ligand>
</feature>
<feature type="binding site" evidence="10">
    <location>
        <begin position="259"/>
        <end position="260"/>
    </location>
    <ligand>
        <name>NAD(+)</name>
        <dbReference type="ChEBI" id="CHEBI:57540"/>
    </ligand>
</feature>
<protein>
    <recommendedName>
        <fullName evidence="3 10">Urocanate hydratase</fullName>
        <shortName evidence="10">Urocanase</shortName>
        <ecNumber evidence="3 10">4.2.1.49</ecNumber>
    </recommendedName>
    <alternativeName>
        <fullName evidence="7 10">Imidazolonepropionate hydrolase</fullName>
    </alternativeName>
</protein>
<dbReference type="PANTHER" id="PTHR12216">
    <property type="entry name" value="UROCANATE HYDRATASE"/>
    <property type="match status" value="1"/>
</dbReference>
<dbReference type="STRING" id="670052.PA27867_0058"/>
<dbReference type="EC" id="4.2.1.49" evidence="3 10"/>
<evidence type="ECO:0000256" key="10">
    <source>
        <dbReference type="HAMAP-Rule" id="MF_00577"/>
    </source>
</evidence>
<dbReference type="PANTHER" id="PTHR12216:SF4">
    <property type="entry name" value="UROCANATE HYDRATASE"/>
    <property type="match status" value="1"/>
</dbReference>
<dbReference type="Pfam" id="PF17391">
    <property type="entry name" value="Urocanase_N"/>
    <property type="match status" value="1"/>
</dbReference>
<dbReference type="GO" id="GO:0019557">
    <property type="term" value="P:L-histidine catabolic process to glutamate and formate"/>
    <property type="evidence" value="ECO:0007669"/>
    <property type="project" value="UniProtKB-UniPathway"/>
</dbReference>
<feature type="domain" description="Urocanase N-terminal" evidence="13">
    <location>
        <begin position="28"/>
        <end position="154"/>
    </location>
</feature>
<evidence type="ECO:0000256" key="4">
    <source>
        <dbReference type="ARBA" id="ARBA00022808"/>
    </source>
</evidence>
<keyword evidence="5 10" id="KW-0520">NAD</keyword>
<feature type="region of interest" description="Disordered" evidence="11">
    <location>
        <begin position="1"/>
        <end position="25"/>
    </location>
</feature>
<dbReference type="GO" id="GO:0005737">
    <property type="term" value="C:cytoplasm"/>
    <property type="evidence" value="ECO:0007669"/>
    <property type="project" value="UniProtKB-SubCell"/>
</dbReference>
<proteinExistence type="inferred from homology"/>
<feature type="binding site" evidence="10">
    <location>
        <begin position="193"/>
        <end position="195"/>
    </location>
    <ligand>
        <name>NAD(+)</name>
        <dbReference type="ChEBI" id="CHEBI:57540"/>
    </ligand>
</feature>
<dbReference type="PIRSF" id="PIRSF001423">
    <property type="entry name" value="Urocanate_hydrat"/>
    <property type="match status" value="1"/>
</dbReference>
<dbReference type="Proteomes" id="UP000092582">
    <property type="component" value="Chromosome 1"/>
</dbReference>
<feature type="binding site" evidence="10">
    <location>
        <position position="147"/>
    </location>
    <ligand>
        <name>NAD(+)</name>
        <dbReference type="ChEBI" id="CHEBI:57540"/>
    </ligand>
</feature>
<feature type="domain" description="Urocanase Rossmann-like" evidence="12">
    <location>
        <begin position="157"/>
        <end position="364"/>
    </location>
</feature>
<dbReference type="InterPro" id="IPR038364">
    <property type="entry name" value="Urocanase_central_sf"/>
</dbReference>
<sequence length="605" mass="64798">MPDLTETSPTDALVTDATPTDSHPPRVVRAARGTTLTAKSWQTEGPLRMLMNNLDPEVAEHPEKLVVYGGTGKAARNWEAYDAIVRTLTTLEKDETLLVQSGKPVGVFRTHEWAPRVLIANSNLVGDWATWPEFRKLEALGLTMYGQMTAGSWIYIGTQGILQGTYETFAAVAAKRFNGTLAGTLTLTGGAGGMGGAQPMAVTLNEGVVLIVDVDPSRLARRVEHGYLDEMTDDIDDAITRVLAAKAERRPLSVGLVGNAATVFAELRAREVPIDIVTDQTSAHDPLAYLPEGVTVAEWHAYAAEKPEEFTDRARAAMAKQVQAMVDFQMHGAEVFDYGNSIRAEALLGGCERAFDFPGFVPAYIRPLFAEGKGPFRWAALSGDPADIAATDKAIVELFPHDEHLRRWITAAGEKVHFEGLPARICWLGYQERHLAGLKFNEMVASGELSAPIVIGRDHLDSGSVASPYRETEAMKDGSDAIADWPLLNALLNTASGATWVSIHHGGGVGIGRSIHAGQVIVADGTPLAAEKISRVLVNDPGTGVMRHVDAGYERAEEVARERGLRVPMWETDAAAAMDATATDAPAAPASAAPVSATPENASDA</sequence>
<keyword evidence="10" id="KW-0963">Cytoplasm</keyword>
<dbReference type="InterPro" id="IPR036190">
    <property type="entry name" value="Urocanase_sf"/>
</dbReference>
<feature type="binding site" evidence="10">
    <location>
        <position position="213"/>
    </location>
    <ligand>
        <name>NAD(+)</name>
        <dbReference type="ChEBI" id="CHEBI:57540"/>
    </ligand>
</feature>
<keyword evidence="6 10" id="KW-0456">Lyase</keyword>
<accession>A0A1B1BEP6</accession>
<evidence type="ECO:0000256" key="8">
    <source>
        <dbReference type="ARBA" id="ARBA00047623"/>
    </source>
</evidence>
<dbReference type="PROSITE" id="PS01233">
    <property type="entry name" value="UROCANASE"/>
    <property type="match status" value="1"/>
</dbReference>
<evidence type="ECO:0000313" key="16">
    <source>
        <dbReference type="Proteomes" id="UP000092582"/>
    </source>
</evidence>
<evidence type="ECO:0000259" key="14">
    <source>
        <dbReference type="Pfam" id="PF17392"/>
    </source>
</evidence>
<feature type="domain" description="Urocanase C-terminal" evidence="14">
    <location>
        <begin position="367"/>
        <end position="561"/>
    </location>
</feature>
<comment type="cofactor">
    <cofactor evidence="10">
        <name>NAD(+)</name>
        <dbReference type="ChEBI" id="CHEBI:57540"/>
    </cofactor>
    <text evidence="10">Binds 1 NAD(+) per subunit.</text>
</comment>
<feature type="binding site" evidence="10">
    <location>
        <begin position="280"/>
        <end position="284"/>
    </location>
    <ligand>
        <name>NAD(+)</name>
        <dbReference type="ChEBI" id="CHEBI:57540"/>
    </ligand>
</feature>
<feature type="binding site" evidence="10">
    <location>
        <position position="218"/>
    </location>
    <ligand>
        <name>NAD(+)</name>
        <dbReference type="ChEBI" id="CHEBI:57540"/>
    </ligand>
</feature>
<evidence type="ECO:0000256" key="5">
    <source>
        <dbReference type="ARBA" id="ARBA00023027"/>
    </source>
</evidence>
<keyword evidence="4 10" id="KW-0369">Histidine metabolism</keyword>
<comment type="catalytic activity">
    <reaction evidence="8 10">
        <text>4-imidazolone-5-propanoate = trans-urocanate + H2O</text>
        <dbReference type="Rhea" id="RHEA:13101"/>
        <dbReference type="ChEBI" id="CHEBI:15377"/>
        <dbReference type="ChEBI" id="CHEBI:17771"/>
        <dbReference type="ChEBI" id="CHEBI:77893"/>
        <dbReference type="EC" id="4.2.1.49"/>
    </reaction>
</comment>
<dbReference type="InterPro" id="IPR023637">
    <property type="entry name" value="Urocanase-like"/>
</dbReference>
<dbReference type="KEGG" id="cart:PA27867_0058"/>
<dbReference type="NCBIfam" id="NF003820">
    <property type="entry name" value="PRK05414.1"/>
    <property type="match status" value="1"/>
</dbReference>
<dbReference type="OrthoDB" id="9764874at2"/>
<comment type="similarity">
    <text evidence="2 10">Belongs to the urocanase family.</text>
</comment>
<comment type="subcellular location">
    <subcellularLocation>
        <location evidence="10">Cytoplasm</location>
    </subcellularLocation>
</comment>
<evidence type="ECO:0000259" key="12">
    <source>
        <dbReference type="Pfam" id="PF01175"/>
    </source>
</evidence>
<comment type="pathway">
    <text evidence="1 10">Amino-acid degradation; L-histidine degradation into L-glutamate; N-formimidoyl-L-glutamate from L-histidine: step 2/3.</text>
</comment>
<comment type="function">
    <text evidence="9 10">Catalyzes the conversion of urocanate to 4-imidazolone-5-propionate.</text>
</comment>
<feature type="binding site" evidence="10">
    <location>
        <begin position="69"/>
        <end position="70"/>
    </location>
    <ligand>
        <name>NAD(+)</name>
        <dbReference type="ChEBI" id="CHEBI:57540"/>
    </ligand>
</feature>
<dbReference type="GO" id="GO:0016153">
    <property type="term" value="F:urocanate hydratase activity"/>
    <property type="evidence" value="ECO:0007669"/>
    <property type="project" value="UniProtKB-UniRule"/>
</dbReference>
<dbReference type="FunFam" id="3.40.50.10730:FF:000001">
    <property type="entry name" value="Urocanate hydratase"/>
    <property type="match status" value="1"/>
</dbReference>
<reference evidence="15 16" key="1">
    <citation type="submission" date="2016-06" db="EMBL/GenBank/DDBJ databases">
        <title>Genome sequencing of Cryobacterium arcticum PAMC 27867.</title>
        <authorList>
            <person name="Lee J."/>
            <person name="Kim O.-S."/>
        </authorList>
    </citation>
    <scope>NUCLEOTIDE SEQUENCE [LARGE SCALE GENOMIC DNA]</scope>
    <source>
        <strain evidence="15 16">PAMC 27867</strain>
    </source>
</reference>
<feature type="compositionally biased region" description="Polar residues" evidence="11">
    <location>
        <begin position="1"/>
        <end position="10"/>
    </location>
</feature>
<evidence type="ECO:0000256" key="3">
    <source>
        <dbReference type="ARBA" id="ARBA00011992"/>
    </source>
</evidence>
<dbReference type="AlphaFoldDB" id="A0A1B1BEP6"/>
<dbReference type="GO" id="GO:0019556">
    <property type="term" value="P:L-histidine catabolic process to glutamate and formamide"/>
    <property type="evidence" value="ECO:0007669"/>
    <property type="project" value="UniProtKB-UniPathway"/>
</dbReference>
<feature type="region of interest" description="Disordered" evidence="11">
    <location>
        <begin position="580"/>
        <end position="605"/>
    </location>
</feature>
<dbReference type="InterPro" id="IPR035401">
    <property type="entry name" value="Urocanase_C"/>
</dbReference>
<evidence type="ECO:0000256" key="11">
    <source>
        <dbReference type="SAM" id="MobiDB-lite"/>
    </source>
</evidence>
<evidence type="ECO:0000256" key="6">
    <source>
        <dbReference type="ARBA" id="ARBA00023239"/>
    </source>
</evidence>
<feature type="binding site" evidence="10">
    <location>
        <position position="338"/>
    </location>
    <ligand>
        <name>NAD(+)</name>
        <dbReference type="ChEBI" id="CHEBI:57540"/>
    </ligand>
</feature>
<dbReference type="Gene3D" id="3.40.50.10730">
    <property type="entry name" value="Urocanase like domains"/>
    <property type="match status" value="1"/>
</dbReference>
<name>A0A1B1BEP6_9MICO</name>
<evidence type="ECO:0000256" key="1">
    <source>
        <dbReference type="ARBA" id="ARBA00004794"/>
    </source>
</evidence>
<dbReference type="InterPro" id="IPR023636">
    <property type="entry name" value="Urocanase_CS"/>
</dbReference>
<evidence type="ECO:0000313" key="15">
    <source>
        <dbReference type="EMBL" id="ANP71037.1"/>
    </source>
</evidence>
<evidence type="ECO:0000256" key="9">
    <source>
        <dbReference type="ARBA" id="ARBA00056569"/>
    </source>
</evidence>
<dbReference type="InterPro" id="IPR055351">
    <property type="entry name" value="Urocanase"/>
</dbReference>
<keyword evidence="16" id="KW-1185">Reference proteome</keyword>
<dbReference type="InterPro" id="IPR035400">
    <property type="entry name" value="Urocanase_N"/>
</dbReference>
<evidence type="ECO:0000256" key="7">
    <source>
        <dbReference type="ARBA" id="ARBA00031640"/>
    </source>
</evidence>
<dbReference type="PATRIC" id="fig|670052.7.peg.61"/>
<feature type="binding site" evidence="10">
    <location>
        <position position="508"/>
    </location>
    <ligand>
        <name>NAD(+)</name>
        <dbReference type="ChEBI" id="CHEBI:57540"/>
    </ligand>
</feature>
<evidence type="ECO:0000256" key="2">
    <source>
        <dbReference type="ARBA" id="ARBA00007578"/>
    </source>
</evidence>
<gene>
    <name evidence="10" type="primary">hutU</name>
    <name evidence="15" type="ORF">PA27867_0058</name>
</gene>
<dbReference type="EMBL" id="CP016282">
    <property type="protein sequence ID" value="ANP71037.1"/>
    <property type="molecule type" value="Genomic_DNA"/>
</dbReference>
<dbReference type="SUPFAM" id="SSF111326">
    <property type="entry name" value="Urocanase"/>
    <property type="match status" value="1"/>
</dbReference>
<dbReference type="RefSeq" id="WP_084020499.1">
    <property type="nucleotide sequence ID" value="NZ_CP016282.1"/>
</dbReference>
<dbReference type="Gene3D" id="3.40.1770.10">
    <property type="entry name" value="Urocanase superfamily"/>
    <property type="match status" value="1"/>
</dbReference>
<dbReference type="InterPro" id="IPR035085">
    <property type="entry name" value="Urocanase_Rossmann-like"/>
</dbReference>
<evidence type="ECO:0000259" key="13">
    <source>
        <dbReference type="Pfam" id="PF17391"/>
    </source>
</evidence>
<dbReference type="NCBIfam" id="TIGR01228">
    <property type="entry name" value="hutU"/>
    <property type="match status" value="1"/>
</dbReference>
<organism evidence="15 16">
    <name type="scientific">Cryobacterium arcticum</name>
    <dbReference type="NCBI Taxonomy" id="670052"/>
    <lineage>
        <taxon>Bacteria</taxon>
        <taxon>Bacillati</taxon>
        <taxon>Actinomycetota</taxon>
        <taxon>Actinomycetes</taxon>
        <taxon>Micrococcales</taxon>
        <taxon>Microbacteriaceae</taxon>
        <taxon>Cryobacterium</taxon>
    </lineage>
</organism>
<dbReference type="Pfam" id="PF01175">
    <property type="entry name" value="Urocanase"/>
    <property type="match status" value="1"/>
</dbReference>
<dbReference type="HAMAP" id="MF_00577">
    <property type="entry name" value="HutU"/>
    <property type="match status" value="1"/>
</dbReference>
<feature type="compositionally biased region" description="Low complexity" evidence="11">
    <location>
        <begin position="580"/>
        <end position="599"/>
    </location>
</feature>
<feature type="active site" evidence="10">
    <location>
        <position position="426"/>
    </location>
</feature>
<dbReference type="Pfam" id="PF17392">
    <property type="entry name" value="Urocanase_C"/>
    <property type="match status" value="1"/>
</dbReference>
<dbReference type="UniPathway" id="UPA00379">
    <property type="reaction ID" value="UER00550"/>
</dbReference>